<name>A0A382HD34_9ZZZZ</name>
<keyword evidence="3" id="KW-0472">Membrane</keyword>
<dbReference type="GO" id="GO:0015627">
    <property type="term" value="C:type II protein secretion system complex"/>
    <property type="evidence" value="ECO:0007669"/>
    <property type="project" value="TreeGrafter"/>
</dbReference>
<evidence type="ECO:0000256" key="3">
    <source>
        <dbReference type="ARBA" id="ARBA00023136"/>
    </source>
</evidence>
<evidence type="ECO:0000313" key="6">
    <source>
        <dbReference type="EMBL" id="SVB85196.1"/>
    </source>
</evidence>
<evidence type="ECO:0000256" key="4">
    <source>
        <dbReference type="SAM" id="MobiDB-lite"/>
    </source>
</evidence>
<evidence type="ECO:0000256" key="1">
    <source>
        <dbReference type="ARBA" id="ARBA00004370"/>
    </source>
</evidence>
<evidence type="ECO:0000259" key="5">
    <source>
        <dbReference type="Pfam" id="PF00263"/>
    </source>
</evidence>
<keyword evidence="2" id="KW-0732">Signal</keyword>
<dbReference type="GO" id="GO:0009306">
    <property type="term" value="P:protein secretion"/>
    <property type="evidence" value="ECO:0007669"/>
    <property type="project" value="InterPro"/>
</dbReference>
<feature type="non-terminal residue" evidence="6">
    <location>
        <position position="1"/>
    </location>
</feature>
<feature type="region of interest" description="Disordered" evidence="4">
    <location>
        <begin position="19"/>
        <end position="40"/>
    </location>
</feature>
<dbReference type="InterPro" id="IPR050810">
    <property type="entry name" value="Bact_Secretion_Sys_Channel"/>
</dbReference>
<dbReference type="InterPro" id="IPR004846">
    <property type="entry name" value="T2SS/T3SS_dom"/>
</dbReference>
<dbReference type="PANTHER" id="PTHR30332">
    <property type="entry name" value="PROBABLE GENERAL SECRETION PATHWAY PROTEIN D"/>
    <property type="match status" value="1"/>
</dbReference>
<protein>
    <recommendedName>
        <fullName evidence="5">Type II/III secretion system secretin-like domain-containing protein</fullName>
    </recommendedName>
</protein>
<dbReference type="GO" id="GO:0016020">
    <property type="term" value="C:membrane"/>
    <property type="evidence" value="ECO:0007669"/>
    <property type="project" value="UniProtKB-SubCell"/>
</dbReference>
<feature type="domain" description="Type II/III secretion system secretin-like" evidence="5">
    <location>
        <begin position="157"/>
        <end position="327"/>
    </location>
</feature>
<sequence length="471" mass="51980">VRGKSPKLPWAVRVTNASKTSLMAPGEKTTSRTSSSSSKGISGALQLGGAHLHSATAGSPDERLLIVYDRNEPENLETLVNLLQTHIDVPAQQIVIEALVIEVNSMILNDLGFEWRSSNRGASGSFERGSSGKRSGSFILSPNAFTDFNAFRGAIEALQERGDAEILSSPSVLVLNDRQARIQVGRQIPVSRTTTPAAGVALKGVEYFPIGIVLNLRPRMNRERSEVTMQIETIISSISPESAAKLEANSGDITFSPIVDNRQVETYVRVADGTPFIIGGLLSTVDQQARISLPLFSSIPLIGRLFTRDRVEHERREVIVVLTPHIVPVEARSFSYLIPKDSEIFNRFDYTLFRNAYRVRDDEVWDLKFIQESPVLRGIVTRIRDHAEDDVTMRRQEPFASFLAGNIPGEDVLVRTMLKDIVGNLEYGEKVDIGKVFFFENADNNNLVDRMLGGALGEVLETGGRGLVLTY</sequence>
<organism evidence="6">
    <name type="scientific">marine metagenome</name>
    <dbReference type="NCBI Taxonomy" id="408172"/>
    <lineage>
        <taxon>unclassified sequences</taxon>
        <taxon>metagenomes</taxon>
        <taxon>ecological metagenomes</taxon>
    </lineage>
</organism>
<dbReference type="AlphaFoldDB" id="A0A382HD34"/>
<dbReference type="PRINTS" id="PR00811">
    <property type="entry name" value="BCTERIALGSPD"/>
</dbReference>
<dbReference type="InterPro" id="IPR001775">
    <property type="entry name" value="GspD/PilQ"/>
</dbReference>
<feature type="non-terminal residue" evidence="6">
    <location>
        <position position="471"/>
    </location>
</feature>
<dbReference type="EMBL" id="UINC01060566">
    <property type="protein sequence ID" value="SVB85196.1"/>
    <property type="molecule type" value="Genomic_DNA"/>
</dbReference>
<comment type="subcellular location">
    <subcellularLocation>
        <location evidence="1">Membrane</location>
    </subcellularLocation>
</comment>
<reference evidence="6" key="1">
    <citation type="submission" date="2018-05" db="EMBL/GenBank/DDBJ databases">
        <authorList>
            <person name="Lanie J.A."/>
            <person name="Ng W.-L."/>
            <person name="Kazmierczak K.M."/>
            <person name="Andrzejewski T.M."/>
            <person name="Davidsen T.M."/>
            <person name="Wayne K.J."/>
            <person name="Tettelin H."/>
            <person name="Glass J.I."/>
            <person name="Rusch D."/>
            <person name="Podicherti R."/>
            <person name="Tsui H.-C.T."/>
            <person name="Winkler M.E."/>
        </authorList>
    </citation>
    <scope>NUCLEOTIDE SEQUENCE</scope>
</reference>
<dbReference type="Pfam" id="PF00263">
    <property type="entry name" value="Secretin"/>
    <property type="match status" value="1"/>
</dbReference>
<dbReference type="PANTHER" id="PTHR30332:SF24">
    <property type="entry name" value="SECRETIN GSPD-RELATED"/>
    <property type="match status" value="1"/>
</dbReference>
<proteinExistence type="predicted"/>
<evidence type="ECO:0000256" key="2">
    <source>
        <dbReference type="ARBA" id="ARBA00022729"/>
    </source>
</evidence>
<accession>A0A382HD34</accession>
<gene>
    <name evidence="6" type="ORF">METZ01_LOCUS238050</name>
</gene>